<sequence>MAGLKWSHYKIRIGIKFTYGLALDIQMLSCQ</sequence>
<dbReference type="AlphaFoldDB" id="A0A0E9RZZ4"/>
<reference evidence="1" key="2">
    <citation type="journal article" date="2015" name="Fish Shellfish Immunol.">
        <title>Early steps in the European eel (Anguilla anguilla)-Vibrio vulnificus interaction in the gills: Role of the RtxA13 toxin.</title>
        <authorList>
            <person name="Callol A."/>
            <person name="Pajuelo D."/>
            <person name="Ebbesson L."/>
            <person name="Teles M."/>
            <person name="MacKenzie S."/>
            <person name="Amaro C."/>
        </authorList>
    </citation>
    <scope>NUCLEOTIDE SEQUENCE</scope>
</reference>
<reference evidence="1" key="1">
    <citation type="submission" date="2014-11" db="EMBL/GenBank/DDBJ databases">
        <authorList>
            <person name="Amaro Gonzalez C."/>
        </authorList>
    </citation>
    <scope>NUCLEOTIDE SEQUENCE</scope>
</reference>
<organism evidence="1">
    <name type="scientific">Anguilla anguilla</name>
    <name type="common">European freshwater eel</name>
    <name type="synonym">Muraena anguilla</name>
    <dbReference type="NCBI Taxonomy" id="7936"/>
    <lineage>
        <taxon>Eukaryota</taxon>
        <taxon>Metazoa</taxon>
        <taxon>Chordata</taxon>
        <taxon>Craniata</taxon>
        <taxon>Vertebrata</taxon>
        <taxon>Euteleostomi</taxon>
        <taxon>Actinopterygii</taxon>
        <taxon>Neopterygii</taxon>
        <taxon>Teleostei</taxon>
        <taxon>Anguilliformes</taxon>
        <taxon>Anguillidae</taxon>
        <taxon>Anguilla</taxon>
    </lineage>
</organism>
<protein>
    <submittedName>
        <fullName evidence="1">Uncharacterized protein</fullName>
    </submittedName>
</protein>
<dbReference type="EMBL" id="GBXM01073906">
    <property type="protein sequence ID" value="JAH34671.1"/>
    <property type="molecule type" value="Transcribed_RNA"/>
</dbReference>
<evidence type="ECO:0000313" key="1">
    <source>
        <dbReference type="EMBL" id="JAH34671.1"/>
    </source>
</evidence>
<name>A0A0E9RZZ4_ANGAN</name>
<accession>A0A0E9RZZ4</accession>
<proteinExistence type="predicted"/>